<evidence type="ECO:0000313" key="12">
    <source>
        <dbReference type="Proteomes" id="UP000185499"/>
    </source>
</evidence>
<dbReference type="EMBL" id="CP018888">
    <property type="protein sequence ID" value="APT19352.1"/>
    <property type="molecule type" value="Genomic_DNA"/>
</dbReference>
<evidence type="ECO:0000256" key="6">
    <source>
        <dbReference type="ARBA" id="ARBA00023098"/>
    </source>
</evidence>
<name>A0A1L6XEF9_9LACO</name>
<keyword evidence="3 10" id="KW-0808">Transferase</keyword>
<evidence type="ECO:0000256" key="5">
    <source>
        <dbReference type="ARBA" id="ARBA00022989"/>
    </source>
</evidence>
<keyword evidence="6 10" id="KW-0443">Lipid metabolism</keyword>
<dbReference type="HAMAP" id="MF_01043">
    <property type="entry name" value="PlsY"/>
    <property type="match status" value="1"/>
</dbReference>
<dbReference type="UniPathway" id="UPA00085"/>
<proteinExistence type="inferred from homology"/>
<evidence type="ECO:0000256" key="7">
    <source>
        <dbReference type="ARBA" id="ARBA00023136"/>
    </source>
</evidence>
<dbReference type="AlphaFoldDB" id="A0A1L6XEF9"/>
<dbReference type="OrthoDB" id="9777124at2"/>
<dbReference type="SMART" id="SM01207">
    <property type="entry name" value="G3P_acyltransf"/>
    <property type="match status" value="1"/>
</dbReference>
<protein>
    <recommendedName>
        <fullName evidence="10">Glycerol-3-phosphate acyltransferase</fullName>
    </recommendedName>
    <alternativeName>
        <fullName evidence="10">Acyl-PO4 G3P acyltransferase</fullName>
    </alternativeName>
    <alternativeName>
        <fullName evidence="10">Acyl-phosphate--glycerol-3-phosphate acyltransferase</fullName>
    </alternativeName>
    <alternativeName>
        <fullName evidence="10">G3P acyltransferase</fullName>
        <shortName evidence="10">GPAT</shortName>
        <ecNumber evidence="10">2.3.1.275</ecNumber>
    </alternativeName>
    <alternativeName>
        <fullName evidence="10">Lysophosphatidic acid synthase</fullName>
        <shortName evidence="10">LPA synthase</shortName>
    </alternativeName>
</protein>
<feature type="transmembrane region" description="Helical" evidence="10">
    <location>
        <begin position="76"/>
        <end position="95"/>
    </location>
</feature>
<dbReference type="GO" id="GO:0008654">
    <property type="term" value="P:phospholipid biosynthetic process"/>
    <property type="evidence" value="ECO:0007669"/>
    <property type="project" value="UniProtKB-UniRule"/>
</dbReference>
<keyword evidence="9 10" id="KW-1208">Phospholipid metabolism</keyword>
<dbReference type="NCBIfam" id="TIGR00023">
    <property type="entry name" value="glycerol-3-phosphate 1-O-acyltransferase PlsY"/>
    <property type="match status" value="1"/>
</dbReference>
<keyword evidence="1 10" id="KW-1003">Cell membrane</keyword>
<dbReference type="GO" id="GO:0005886">
    <property type="term" value="C:plasma membrane"/>
    <property type="evidence" value="ECO:0007669"/>
    <property type="project" value="UniProtKB-SubCell"/>
</dbReference>
<feature type="transmembrane region" description="Helical" evidence="10">
    <location>
        <begin position="107"/>
        <end position="131"/>
    </location>
</feature>
<evidence type="ECO:0000256" key="4">
    <source>
        <dbReference type="ARBA" id="ARBA00022692"/>
    </source>
</evidence>
<keyword evidence="12" id="KW-1185">Reference proteome</keyword>
<sequence>MLIILAYLAGSFPTGVLISKKFFQKDLRDFGSGNTGTTNTFRVLGFWPGVVVLTVDILKGTLGAALPLIFGIGPKYLVLVYGLASIFGHSFSIFLNMKGGKAVATSAGVLLAYNWSFFLIAITVFGIILLLTSMVSLTSMVAMVIVTGISFFYHDAILTTVAAIVLIFIIWRHQPNIRRIKNGTESVVPFGLYHHYLNKKKD</sequence>
<organism evidence="11 12">
    <name type="scientific">Amylolactobacillus amylophilus DSM 20533 = JCM 1125</name>
    <dbReference type="NCBI Taxonomy" id="1423721"/>
    <lineage>
        <taxon>Bacteria</taxon>
        <taxon>Bacillati</taxon>
        <taxon>Bacillota</taxon>
        <taxon>Bacilli</taxon>
        <taxon>Lactobacillales</taxon>
        <taxon>Lactobacillaceae</taxon>
        <taxon>Amylolactobacillus</taxon>
    </lineage>
</organism>
<dbReference type="Proteomes" id="UP000185499">
    <property type="component" value="Chromosome"/>
</dbReference>
<evidence type="ECO:0000256" key="10">
    <source>
        <dbReference type="HAMAP-Rule" id="MF_01043"/>
    </source>
</evidence>
<feature type="transmembrane region" description="Helical" evidence="10">
    <location>
        <begin position="44"/>
        <end position="70"/>
    </location>
</feature>
<evidence type="ECO:0000256" key="3">
    <source>
        <dbReference type="ARBA" id="ARBA00022679"/>
    </source>
</evidence>
<reference evidence="11 12" key="1">
    <citation type="submission" date="2016-12" db="EMBL/GenBank/DDBJ databases">
        <title>The whole genome sequencing and assembly of Lactobacillus amylophilus DSM 20533T strain.</title>
        <authorList>
            <person name="Lee Y.-J."/>
            <person name="Yi H."/>
            <person name="Bahn Y.-S."/>
            <person name="Kim J.F."/>
            <person name="Lee D.-W."/>
        </authorList>
    </citation>
    <scope>NUCLEOTIDE SEQUENCE [LARGE SCALE GENOMIC DNA]</scope>
    <source>
        <strain evidence="11 12">DSM 20533</strain>
    </source>
</reference>
<comment type="function">
    <text evidence="10">Catalyzes the transfer of an acyl group from acyl-phosphate (acyl-PO(4)) to glycerol-3-phosphate (G3P) to form lysophosphatidic acid (LPA). This enzyme utilizes acyl-phosphate as fatty acyl donor, but not acyl-CoA or acyl-ACP.</text>
</comment>
<comment type="similarity">
    <text evidence="10">Belongs to the PlsY family.</text>
</comment>
<comment type="subunit">
    <text evidence="10">Probably interacts with PlsX.</text>
</comment>
<keyword evidence="4 10" id="KW-0812">Transmembrane</keyword>
<dbReference type="InterPro" id="IPR003811">
    <property type="entry name" value="G3P_acylTferase_PlsY"/>
</dbReference>
<evidence type="ECO:0000256" key="1">
    <source>
        <dbReference type="ARBA" id="ARBA00022475"/>
    </source>
</evidence>
<dbReference type="KEGG" id="lah:LA20533_07990"/>
<evidence type="ECO:0000256" key="2">
    <source>
        <dbReference type="ARBA" id="ARBA00022516"/>
    </source>
</evidence>
<comment type="subcellular location">
    <subcellularLocation>
        <location evidence="10">Cell membrane</location>
        <topology evidence="10">Multi-pass membrane protein</topology>
    </subcellularLocation>
</comment>
<evidence type="ECO:0000313" key="11">
    <source>
        <dbReference type="EMBL" id="APT19352.1"/>
    </source>
</evidence>
<feature type="transmembrane region" description="Helical" evidence="10">
    <location>
        <begin position="151"/>
        <end position="171"/>
    </location>
</feature>
<gene>
    <name evidence="10" type="primary">plsY</name>
    <name evidence="11" type="ORF">LA20533_07990</name>
</gene>
<dbReference type="GO" id="GO:0043772">
    <property type="term" value="F:acyl-phosphate glycerol-3-phosphate acyltransferase activity"/>
    <property type="evidence" value="ECO:0007669"/>
    <property type="project" value="UniProtKB-UniRule"/>
</dbReference>
<keyword evidence="7 10" id="KW-0472">Membrane</keyword>
<keyword evidence="2 10" id="KW-0444">Lipid biosynthesis</keyword>
<keyword evidence="11" id="KW-0012">Acyltransferase</keyword>
<accession>A0A1L6XEF9</accession>
<comment type="pathway">
    <text evidence="10">Lipid metabolism; phospholipid metabolism.</text>
</comment>
<evidence type="ECO:0000256" key="8">
    <source>
        <dbReference type="ARBA" id="ARBA00023209"/>
    </source>
</evidence>
<comment type="catalytic activity">
    <reaction evidence="10">
        <text>an acyl phosphate + sn-glycerol 3-phosphate = a 1-acyl-sn-glycero-3-phosphate + phosphate</text>
        <dbReference type="Rhea" id="RHEA:34075"/>
        <dbReference type="ChEBI" id="CHEBI:43474"/>
        <dbReference type="ChEBI" id="CHEBI:57597"/>
        <dbReference type="ChEBI" id="CHEBI:57970"/>
        <dbReference type="ChEBI" id="CHEBI:59918"/>
        <dbReference type="EC" id="2.3.1.275"/>
    </reaction>
</comment>
<keyword evidence="5 10" id="KW-1133">Transmembrane helix</keyword>
<dbReference type="EC" id="2.3.1.275" evidence="10"/>
<evidence type="ECO:0000256" key="9">
    <source>
        <dbReference type="ARBA" id="ARBA00023264"/>
    </source>
</evidence>
<keyword evidence="8 10" id="KW-0594">Phospholipid biosynthesis</keyword>
<dbReference type="PANTHER" id="PTHR30309">
    <property type="entry name" value="INNER MEMBRANE PROTEIN YGIH"/>
    <property type="match status" value="1"/>
</dbReference>
<dbReference type="PANTHER" id="PTHR30309:SF0">
    <property type="entry name" value="GLYCEROL-3-PHOSPHATE ACYLTRANSFERASE-RELATED"/>
    <property type="match status" value="1"/>
</dbReference>
<dbReference type="Pfam" id="PF02660">
    <property type="entry name" value="G3P_acyltransf"/>
    <property type="match status" value="1"/>
</dbReference>
<feature type="transmembrane region" description="Helical" evidence="10">
    <location>
        <begin position="6"/>
        <end position="23"/>
    </location>
</feature>